<reference evidence="3" key="2">
    <citation type="submission" date="2014-06" db="EMBL/GenBank/DDBJ databases">
        <authorList>
            <person name="Genoscope - CEA"/>
        </authorList>
    </citation>
    <scope>NUCLEOTIDE SEQUENCE</scope>
</reference>
<reference evidence="2" key="3">
    <citation type="submission" date="2021-01" db="EMBL/GenBank/DDBJ databases">
        <authorList>
            <consortium name="Genoscope - CEA"/>
            <person name="William W."/>
        </authorList>
    </citation>
    <scope>NUCLEOTIDE SEQUENCE</scope>
</reference>
<dbReference type="EMBL" id="LK032145">
    <property type="protein sequence ID" value="CDY23582.1"/>
    <property type="molecule type" value="Genomic_DNA"/>
</dbReference>
<evidence type="ECO:0000256" key="1">
    <source>
        <dbReference type="SAM" id="Phobius"/>
    </source>
</evidence>
<evidence type="ECO:0000313" key="4">
    <source>
        <dbReference type="Proteomes" id="UP000028999"/>
    </source>
</evidence>
<dbReference type="Proteomes" id="UP001295469">
    <property type="component" value="Chromosome C05"/>
</dbReference>
<gene>
    <name evidence="3" type="primary">BnaC05g40120D</name>
    <name evidence="2" type="ORF">DARMORV10_C05P54670.1</name>
    <name evidence="3" type="ORF">GSBRNA2T00023777001</name>
</gene>
<dbReference type="STRING" id="3708.A0A078GER6"/>
<dbReference type="PaxDb" id="3708-A0A078GER6"/>
<organism evidence="3 4">
    <name type="scientific">Brassica napus</name>
    <name type="common">Rape</name>
    <dbReference type="NCBI Taxonomy" id="3708"/>
    <lineage>
        <taxon>Eukaryota</taxon>
        <taxon>Viridiplantae</taxon>
        <taxon>Streptophyta</taxon>
        <taxon>Embryophyta</taxon>
        <taxon>Tracheophyta</taxon>
        <taxon>Spermatophyta</taxon>
        <taxon>Magnoliopsida</taxon>
        <taxon>eudicotyledons</taxon>
        <taxon>Gunneridae</taxon>
        <taxon>Pentapetalae</taxon>
        <taxon>rosids</taxon>
        <taxon>malvids</taxon>
        <taxon>Brassicales</taxon>
        <taxon>Brassicaceae</taxon>
        <taxon>Brassiceae</taxon>
        <taxon>Brassica</taxon>
    </lineage>
</organism>
<protein>
    <submittedName>
        <fullName evidence="2">(rape) hypothetical protein</fullName>
    </submittedName>
    <submittedName>
        <fullName evidence="3">BnaC05g40120D protein</fullName>
    </submittedName>
</protein>
<reference evidence="3 4" key="1">
    <citation type="journal article" date="2014" name="Science">
        <title>Plant genetics. Early allopolyploid evolution in the post-Neolithic Brassica napus oilseed genome.</title>
        <authorList>
            <person name="Chalhoub B."/>
            <person name="Denoeud F."/>
            <person name="Liu S."/>
            <person name="Parkin I.A."/>
            <person name="Tang H."/>
            <person name="Wang X."/>
            <person name="Chiquet J."/>
            <person name="Belcram H."/>
            <person name="Tong C."/>
            <person name="Samans B."/>
            <person name="Correa M."/>
            <person name="Da Silva C."/>
            <person name="Just J."/>
            <person name="Falentin C."/>
            <person name="Koh C.S."/>
            <person name="Le Clainche I."/>
            <person name="Bernard M."/>
            <person name="Bento P."/>
            <person name="Noel B."/>
            <person name="Labadie K."/>
            <person name="Alberti A."/>
            <person name="Charles M."/>
            <person name="Arnaud D."/>
            <person name="Guo H."/>
            <person name="Daviaud C."/>
            <person name="Alamery S."/>
            <person name="Jabbari K."/>
            <person name="Zhao M."/>
            <person name="Edger P.P."/>
            <person name="Chelaifa H."/>
            <person name="Tack D."/>
            <person name="Lassalle G."/>
            <person name="Mestiri I."/>
            <person name="Schnel N."/>
            <person name="Le Paslier M.C."/>
            <person name="Fan G."/>
            <person name="Renault V."/>
            <person name="Bayer P.E."/>
            <person name="Golicz A.A."/>
            <person name="Manoli S."/>
            <person name="Lee T.H."/>
            <person name="Thi V.H."/>
            <person name="Chalabi S."/>
            <person name="Hu Q."/>
            <person name="Fan C."/>
            <person name="Tollenaere R."/>
            <person name="Lu Y."/>
            <person name="Battail C."/>
            <person name="Shen J."/>
            <person name="Sidebottom C.H."/>
            <person name="Wang X."/>
            <person name="Canaguier A."/>
            <person name="Chauveau A."/>
            <person name="Berard A."/>
            <person name="Deniot G."/>
            <person name="Guan M."/>
            <person name="Liu Z."/>
            <person name="Sun F."/>
            <person name="Lim Y.P."/>
            <person name="Lyons E."/>
            <person name="Town C.D."/>
            <person name="Bancroft I."/>
            <person name="Wang X."/>
            <person name="Meng J."/>
            <person name="Ma J."/>
            <person name="Pires J.C."/>
            <person name="King G.J."/>
            <person name="Brunel D."/>
            <person name="Delourme R."/>
            <person name="Renard M."/>
            <person name="Aury J.M."/>
            <person name="Adams K.L."/>
            <person name="Batley J."/>
            <person name="Snowdon R.J."/>
            <person name="Tost J."/>
            <person name="Edwards D."/>
            <person name="Zhou Y."/>
            <person name="Hua W."/>
            <person name="Sharpe A.G."/>
            <person name="Paterson A.H."/>
            <person name="Guan C."/>
            <person name="Wincker P."/>
        </authorList>
    </citation>
    <scope>NUCLEOTIDE SEQUENCE [LARGE SCALE GENOMIC DNA]</scope>
    <source>
        <strain evidence="4">cv. Darmor-bzh</strain>
    </source>
</reference>
<name>A0A078GER6_BRANA</name>
<dbReference type="AlphaFoldDB" id="A0A078GER6"/>
<keyword evidence="1" id="KW-0812">Transmembrane</keyword>
<keyword evidence="1" id="KW-0472">Membrane</keyword>
<dbReference type="Proteomes" id="UP000028999">
    <property type="component" value="Unassembled WGS sequence"/>
</dbReference>
<evidence type="ECO:0000313" key="2">
    <source>
        <dbReference type="EMBL" id="CAF1935016.1"/>
    </source>
</evidence>
<sequence length="92" mass="10408">MFHLELFTVGCIILLWYLLVIWFFIACSSSPDAYYCSAFRQGKKLGVTKGRLASGQEIFSQKLILDPCITLGSESMPSLTDQQKETLRVLLQ</sequence>
<accession>A0A078GER6</accession>
<proteinExistence type="predicted"/>
<evidence type="ECO:0000313" key="3">
    <source>
        <dbReference type="EMBL" id="CDY23582.1"/>
    </source>
</evidence>
<dbReference type="Gramene" id="CDY23582">
    <property type="protein sequence ID" value="CDY23582"/>
    <property type="gene ID" value="GSBRNA2T00023777001"/>
</dbReference>
<dbReference type="EMBL" id="HG994369">
    <property type="protein sequence ID" value="CAF1935016.1"/>
    <property type="molecule type" value="Genomic_DNA"/>
</dbReference>
<feature type="transmembrane region" description="Helical" evidence="1">
    <location>
        <begin position="6"/>
        <end position="25"/>
    </location>
</feature>
<keyword evidence="4" id="KW-1185">Reference proteome</keyword>
<keyword evidence="1" id="KW-1133">Transmembrane helix</keyword>